<keyword evidence="1" id="KW-0732">Signal</keyword>
<evidence type="ECO:0000313" key="2">
    <source>
        <dbReference type="EMBL" id="MBK9981590.1"/>
    </source>
</evidence>
<gene>
    <name evidence="2" type="ORF">IPP15_04055</name>
</gene>
<evidence type="ECO:0000313" key="3">
    <source>
        <dbReference type="Proteomes" id="UP000808337"/>
    </source>
</evidence>
<sequence length="787" mass="84365">MKNLLLIFGITFTALSVFAQAPEKINYQGVARDNSGDVLANQAINLQIKIHSGTVGGPVVYQEIHSVTTNKFGLFNLQIGGGTVQSGIFSSIGWGGSSIYAEVLMDASGGSTYTSMGSQELISVPYALYAEKAGNNATYTGGSGIQINGNTITNIGDINPADDIITSSPAGGDLNGTFNNLQINTGAVGSPEIADGSIQSGDLNSMGATNGKVLKWNGSAWVPQDDLTGSNSLNGTQNYIGKFTPNGSIIGNSQIIDDGTNVGIGITSPDDKLDISGNSQVSGYLKVGTPSVPVISIGATPLPLYKYSYLSGPEAWSVFNECSSPYDHSIDEWYVNITGAKSGVIFYGPHGNYNHSYAYSPWIWIPEKSSKLTVEGTYYCNLENNSDGVYLEYIINGSTWKKIVKFDYGGYIDNADGCAKACNGTEPQICWNGINDTKFFRVDTSEFSSNTYGNWLRFRFVGMEDFSIGSGYVFELNGFSVTAFRGPTGVGGPFAAGNIYAEKNVFAGSNVLVGDIAEYFNVDVESEPGDLIAISSSKNDGYTICEGSYNPYILGIHSTNPTVTLNTPKGTPVCLAGRVPIKVCSESGQIRIGDYLTSASLPGYAMKANKSCFIVGRALENFEASTTGKILCIVQPGWYNPSASTKNQSGGSFFINNGSNSVTVNDPSISTNSRIFVTLRDNARSYWVSNVSDGMFTINIEKTLENNIPFDYFVDNANAVEAKGDYPNNYIVKGETKILNPSIKDNSKRMQLQEYSDLMPPGSPPDPKSAWTWSKFAGYVKTGDQQK</sequence>
<dbReference type="Gene3D" id="2.40.300.10">
    <property type="entry name" value="Head decoration protein D"/>
    <property type="match status" value="1"/>
</dbReference>
<dbReference type="EMBL" id="JADKGY010000001">
    <property type="protein sequence ID" value="MBK9981590.1"/>
    <property type="molecule type" value="Genomic_DNA"/>
</dbReference>
<accession>A0A9D7STR7</accession>
<reference evidence="2 3" key="1">
    <citation type="submission" date="2020-10" db="EMBL/GenBank/DDBJ databases">
        <title>Connecting structure to function with the recovery of over 1000 high-quality activated sludge metagenome-assembled genomes encoding full-length rRNA genes using long-read sequencing.</title>
        <authorList>
            <person name="Singleton C.M."/>
            <person name="Petriglieri F."/>
            <person name="Kristensen J.M."/>
            <person name="Kirkegaard R.H."/>
            <person name="Michaelsen T.Y."/>
            <person name="Andersen M.H."/>
            <person name="Karst S.M."/>
            <person name="Dueholm M.S."/>
            <person name="Nielsen P.H."/>
            <person name="Albertsen M."/>
        </authorList>
    </citation>
    <scope>NUCLEOTIDE SEQUENCE [LARGE SCALE GENOMIC DNA]</scope>
    <source>
        <strain evidence="2">Ribe_18-Q3-R11-54_MAXAC.273</strain>
    </source>
</reference>
<feature type="signal peptide" evidence="1">
    <location>
        <begin position="1"/>
        <end position="19"/>
    </location>
</feature>
<comment type="caution">
    <text evidence="2">The sequence shown here is derived from an EMBL/GenBank/DDBJ whole genome shotgun (WGS) entry which is preliminary data.</text>
</comment>
<dbReference type="AlphaFoldDB" id="A0A9D7STR7"/>
<feature type="chain" id="PRO_5039523609" evidence="1">
    <location>
        <begin position="20"/>
        <end position="787"/>
    </location>
</feature>
<protein>
    <submittedName>
        <fullName evidence="2">Uncharacterized protein</fullName>
    </submittedName>
</protein>
<name>A0A9D7STR7_9BACT</name>
<organism evidence="2 3">
    <name type="scientific">Candidatus Opimibacter skivensis</name>
    <dbReference type="NCBI Taxonomy" id="2982028"/>
    <lineage>
        <taxon>Bacteria</taxon>
        <taxon>Pseudomonadati</taxon>
        <taxon>Bacteroidota</taxon>
        <taxon>Saprospiria</taxon>
        <taxon>Saprospirales</taxon>
        <taxon>Saprospiraceae</taxon>
        <taxon>Candidatus Opimibacter</taxon>
    </lineage>
</organism>
<evidence type="ECO:0000256" key="1">
    <source>
        <dbReference type="SAM" id="SignalP"/>
    </source>
</evidence>
<proteinExistence type="predicted"/>
<dbReference type="Proteomes" id="UP000808337">
    <property type="component" value="Unassembled WGS sequence"/>
</dbReference>